<dbReference type="Gene3D" id="2.50.20.10">
    <property type="entry name" value="Lipoprotein localisation LolA/LolB/LppX"/>
    <property type="match status" value="1"/>
</dbReference>
<evidence type="ECO:0000256" key="8">
    <source>
        <dbReference type="ARBA" id="ARBA00022927"/>
    </source>
</evidence>
<comment type="similarity">
    <text evidence="2 10">Belongs to the LolA family.</text>
</comment>
<evidence type="ECO:0000313" key="11">
    <source>
        <dbReference type="EMBL" id="VFK28044.1"/>
    </source>
</evidence>
<evidence type="ECO:0000256" key="9">
    <source>
        <dbReference type="ARBA" id="ARBA00023186"/>
    </source>
</evidence>
<comment type="subunit">
    <text evidence="3 10">Monomer.</text>
</comment>
<sequence length="255" mass="29420">MSRIRAFLPSLQWWLSHSAYCLYAHFVRRAMAISRNLFLSFPVLLSALWLVTASAEIVPNGLSASQRLHRFLERVDTLSAHFEQTLFDETGQRLEDAWGIAYLARPKRFRWEYREPYRQTIVSDGKQVWFYDQELAQVIVKPWNTFTPETPAALLTLSRPPEEIFTIQDIASPRISTASEPARHWVRLIPKSRDATFTDIRLGFGKKTIEVMELSDNFGQITRLVFSKLVINEGLKLKLFSFTPPEGVDVVGEED</sequence>
<dbReference type="SUPFAM" id="SSF89392">
    <property type="entry name" value="Prokaryotic lipoproteins and lipoprotein localization factors"/>
    <property type="match status" value="1"/>
</dbReference>
<dbReference type="InterPro" id="IPR004564">
    <property type="entry name" value="OM_lipoprot_carrier_LolA-like"/>
</dbReference>
<keyword evidence="8 10" id="KW-0653">Protein transport</keyword>
<dbReference type="NCBIfam" id="TIGR00547">
    <property type="entry name" value="lolA"/>
    <property type="match status" value="1"/>
</dbReference>
<evidence type="ECO:0000256" key="3">
    <source>
        <dbReference type="ARBA" id="ARBA00011245"/>
    </source>
</evidence>
<dbReference type="HAMAP" id="MF_00240">
    <property type="entry name" value="LolA"/>
    <property type="match status" value="1"/>
</dbReference>
<evidence type="ECO:0000256" key="7">
    <source>
        <dbReference type="ARBA" id="ARBA00022764"/>
    </source>
</evidence>
<dbReference type="CDD" id="cd16325">
    <property type="entry name" value="LolA"/>
    <property type="match status" value="1"/>
</dbReference>
<dbReference type="PANTHER" id="PTHR35869">
    <property type="entry name" value="OUTER-MEMBRANE LIPOPROTEIN CARRIER PROTEIN"/>
    <property type="match status" value="1"/>
</dbReference>
<organism evidence="11">
    <name type="scientific">Candidatus Kentrum sp. MB</name>
    <dbReference type="NCBI Taxonomy" id="2138164"/>
    <lineage>
        <taxon>Bacteria</taxon>
        <taxon>Pseudomonadati</taxon>
        <taxon>Pseudomonadota</taxon>
        <taxon>Gammaproteobacteria</taxon>
        <taxon>Candidatus Kentrum</taxon>
    </lineage>
</organism>
<reference evidence="11" key="1">
    <citation type="submission" date="2019-02" db="EMBL/GenBank/DDBJ databases">
        <authorList>
            <person name="Gruber-Vodicka R. H."/>
            <person name="Seah K. B. B."/>
        </authorList>
    </citation>
    <scope>NUCLEOTIDE SEQUENCE</scope>
    <source>
        <strain evidence="11">BECK_BZ197</strain>
    </source>
</reference>
<dbReference type="Pfam" id="PF03548">
    <property type="entry name" value="LolA"/>
    <property type="match status" value="1"/>
</dbReference>
<evidence type="ECO:0000256" key="2">
    <source>
        <dbReference type="ARBA" id="ARBA00007615"/>
    </source>
</evidence>
<evidence type="ECO:0000256" key="4">
    <source>
        <dbReference type="ARBA" id="ARBA00014035"/>
    </source>
</evidence>
<evidence type="ECO:0000256" key="5">
    <source>
        <dbReference type="ARBA" id="ARBA00022448"/>
    </source>
</evidence>
<evidence type="ECO:0000256" key="6">
    <source>
        <dbReference type="ARBA" id="ARBA00022729"/>
    </source>
</evidence>
<dbReference type="InterPro" id="IPR018323">
    <property type="entry name" value="OM_lipoprot_carrier_LolA_Pbac"/>
</dbReference>
<dbReference type="GO" id="GO:0030288">
    <property type="term" value="C:outer membrane-bounded periplasmic space"/>
    <property type="evidence" value="ECO:0007669"/>
    <property type="project" value="TreeGrafter"/>
</dbReference>
<comment type="function">
    <text evidence="10">Participates in the translocation of lipoproteins from the inner membrane to the outer membrane. Only forms a complex with a lipoprotein if the residue after the N-terminal Cys is not an aspartate (The Asp acts as a targeting signal to indicate that the lipoprotein should stay in the inner membrane).</text>
</comment>
<keyword evidence="11" id="KW-0449">Lipoprotein</keyword>
<name>A0A450XFN2_9GAMM</name>
<keyword evidence="9 10" id="KW-0143">Chaperone</keyword>
<proteinExistence type="inferred from homology"/>
<dbReference type="PANTHER" id="PTHR35869:SF1">
    <property type="entry name" value="OUTER-MEMBRANE LIPOPROTEIN CARRIER PROTEIN"/>
    <property type="match status" value="1"/>
</dbReference>
<dbReference type="GO" id="GO:0044874">
    <property type="term" value="P:lipoprotein localization to outer membrane"/>
    <property type="evidence" value="ECO:0007669"/>
    <property type="project" value="UniProtKB-UniRule"/>
</dbReference>
<keyword evidence="7 10" id="KW-0574">Periplasm</keyword>
<keyword evidence="5 10" id="KW-0813">Transport</keyword>
<evidence type="ECO:0000256" key="10">
    <source>
        <dbReference type="HAMAP-Rule" id="MF_00240"/>
    </source>
</evidence>
<keyword evidence="6" id="KW-0732">Signal</keyword>
<dbReference type="GO" id="GO:0042953">
    <property type="term" value="P:lipoprotein transport"/>
    <property type="evidence" value="ECO:0007669"/>
    <property type="project" value="InterPro"/>
</dbReference>
<accession>A0A450XFN2</accession>
<dbReference type="EMBL" id="CAADFO010000032">
    <property type="protein sequence ID" value="VFK28044.1"/>
    <property type="molecule type" value="Genomic_DNA"/>
</dbReference>
<comment type="subcellular location">
    <subcellularLocation>
        <location evidence="1 10">Periplasm</location>
    </subcellularLocation>
</comment>
<protein>
    <recommendedName>
        <fullName evidence="4 10">Outer-membrane lipoprotein carrier protein</fullName>
    </recommendedName>
</protein>
<gene>
    <name evidence="10" type="primary">lolA</name>
    <name evidence="11" type="ORF">BECKMB1821G_GA0114241_103225</name>
</gene>
<dbReference type="InterPro" id="IPR029046">
    <property type="entry name" value="LolA/LolB/LppX"/>
</dbReference>
<dbReference type="AlphaFoldDB" id="A0A450XFN2"/>
<evidence type="ECO:0000256" key="1">
    <source>
        <dbReference type="ARBA" id="ARBA00004418"/>
    </source>
</evidence>